<keyword evidence="3" id="KW-1185">Reference proteome</keyword>
<comment type="caution">
    <text evidence="2">The sequence shown here is derived from an EMBL/GenBank/DDBJ whole genome shotgun (WGS) entry which is preliminary data.</text>
</comment>
<reference evidence="2 3" key="2">
    <citation type="journal article" date="2019" name="G3 (Bethesda)">
        <title>Hybrid Assembly of the Genome of the Entomopathogenic Nematode Steinernema carpocapsae Identifies the X-Chromosome.</title>
        <authorList>
            <person name="Serra L."/>
            <person name="Macchietto M."/>
            <person name="Macias-Munoz A."/>
            <person name="McGill C.J."/>
            <person name="Rodriguez I.M."/>
            <person name="Rodriguez B."/>
            <person name="Murad R."/>
            <person name="Mortazavi A."/>
        </authorList>
    </citation>
    <scope>NUCLEOTIDE SEQUENCE [LARGE SCALE GENOMIC DNA]</scope>
    <source>
        <strain evidence="2 3">ALL</strain>
    </source>
</reference>
<name>A0A4U5M1E0_STECR</name>
<sequence length="89" mass="9248">MNPKVVVILCFLFTAAVMGQFASGRQPGYPGFDGNSGGYPVYPSYPGYNGYLQNAGPPVAPGSTQALYNNNAVASGTQGLLNKILFGVL</sequence>
<dbReference type="Proteomes" id="UP000298663">
    <property type="component" value="Unassembled WGS sequence"/>
</dbReference>
<proteinExistence type="predicted"/>
<feature type="signal peptide" evidence="1">
    <location>
        <begin position="1"/>
        <end position="24"/>
    </location>
</feature>
<evidence type="ECO:0000313" key="2">
    <source>
        <dbReference type="EMBL" id="TKR62491.1"/>
    </source>
</evidence>
<dbReference type="AlphaFoldDB" id="A0A4U5M1E0"/>
<evidence type="ECO:0000256" key="1">
    <source>
        <dbReference type="SAM" id="SignalP"/>
    </source>
</evidence>
<feature type="chain" id="PRO_5020699159" evidence="1">
    <location>
        <begin position="25"/>
        <end position="89"/>
    </location>
</feature>
<accession>A0A4U5M1E0</accession>
<protein>
    <submittedName>
        <fullName evidence="2">Uncharacterized protein</fullName>
    </submittedName>
</protein>
<organism evidence="2 3">
    <name type="scientific">Steinernema carpocapsae</name>
    <name type="common">Entomopathogenic nematode</name>
    <dbReference type="NCBI Taxonomy" id="34508"/>
    <lineage>
        <taxon>Eukaryota</taxon>
        <taxon>Metazoa</taxon>
        <taxon>Ecdysozoa</taxon>
        <taxon>Nematoda</taxon>
        <taxon>Chromadorea</taxon>
        <taxon>Rhabditida</taxon>
        <taxon>Tylenchina</taxon>
        <taxon>Panagrolaimomorpha</taxon>
        <taxon>Strongyloidoidea</taxon>
        <taxon>Steinernematidae</taxon>
        <taxon>Steinernema</taxon>
    </lineage>
</organism>
<evidence type="ECO:0000313" key="3">
    <source>
        <dbReference type="Proteomes" id="UP000298663"/>
    </source>
</evidence>
<reference evidence="2 3" key="1">
    <citation type="journal article" date="2015" name="Genome Biol.">
        <title>Comparative genomics of Steinernema reveals deeply conserved gene regulatory networks.</title>
        <authorList>
            <person name="Dillman A.R."/>
            <person name="Macchietto M."/>
            <person name="Porter C.F."/>
            <person name="Rogers A."/>
            <person name="Williams B."/>
            <person name="Antoshechkin I."/>
            <person name="Lee M.M."/>
            <person name="Goodwin Z."/>
            <person name="Lu X."/>
            <person name="Lewis E.E."/>
            <person name="Goodrich-Blair H."/>
            <person name="Stock S.P."/>
            <person name="Adams B.J."/>
            <person name="Sternberg P.W."/>
            <person name="Mortazavi A."/>
        </authorList>
    </citation>
    <scope>NUCLEOTIDE SEQUENCE [LARGE SCALE GENOMIC DNA]</scope>
    <source>
        <strain evidence="2 3">ALL</strain>
    </source>
</reference>
<gene>
    <name evidence="2" type="ORF">L596_026443</name>
</gene>
<keyword evidence="1" id="KW-0732">Signal</keyword>
<dbReference type="EMBL" id="AZBU02000010">
    <property type="protein sequence ID" value="TKR62491.1"/>
    <property type="molecule type" value="Genomic_DNA"/>
</dbReference>